<accession>A0A7W0CFN0</accession>
<dbReference type="Proteomes" id="UP000530928">
    <property type="component" value="Unassembled WGS sequence"/>
</dbReference>
<dbReference type="InterPro" id="IPR002645">
    <property type="entry name" value="STAS_dom"/>
</dbReference>
<dbReference type="NCBIfam" id="TIGR00377">
    <property type="entry name" value="ant_ant_sig"/>
    <property type="match status" value="1"/>
</dbReference>
<evidence type="ECO:0000313" key="5">
    <source>
        <dbReference type="Proteomes" id="UP000530928"/>
    </source>
</evidence>
<evidence type="ECO:0000313" key="4">
    <source>
        <dbReference type="EMBL" id="MBA2890236.1"/>
    </source>
</evidence>
<protein>
    <recommendedName>
        <fullName evidence="2">Anti-sigma factor antagonist</fullName>
    </recommendedName>
</protein>
<dbReference type="EMBL" id="JACDUR010000002">
    <property type="protein sequence ID" value="MBA2890236.1"/>
    <property type="molecule type" value="Genomic_DNA"/>
</dbReference>
<comment type="similarity">
    <text evidence="1 2">Belongs to the anti-sigma-factor antagonist family.</text>
</comment>
<keyword evidence="5" id="KW-1185">Reference proteome</keyword>
<evidence type="ECO:0000256" key="2">
    <source>
        <dbReference type="RuleBase" id="RU003749"/>
    </source>
</evidence>
<dbReference type="RefSeq" id="WP_181609078.1">
    <property type="nucleotide sequence ID" value="NZ_BAABAM010000006.1"/>
</dbReference>
<evidence type="ECO:0000259" key="3">
    <source>
        <dbReference type="PROSITE" id="PS50801"/>
    </source>
</evidence>
<dbReference type="PANTHER" id="PTHR33495">
    <property type="entry name" value="ANTI-SIGMA FACTOR ANTAGONIST TM_1081-RELATED-RELATED"/>
    <property type="match status" value="1"/>
</dbReference>
<dbReference type="SUPFAM" id="SSF52091">
    <property type="entry name" value="SpoIIaa-like"/>
    <property type="match status" value="1"/>
</dbReference>
<dbReference type="InterPro" id="IPR036513">
    <property type="entry name" value="STAS_dom_sf"/>
</dbReference>
<sequence>MDEFTVDLDRHGDIVVIRLHGELDLRTAPTLRDCLAVALSQLDAPIVVVDASRLTFCDSSGVSVLLSGYGLAKAAGGHLALSCVGGRLTRVLEVTGLISHFQIFPTTHEALAELR</sequence>
<gene>
    <name evidence="4" type="ORF">HNR30_001577</name>
</gene>
<dbReference type="CDD" id="cd07043">
    <property type="entry name" value="STAS_anti-anti-sigma_factors"/>
    <property type="match status" value="1"/>
</dbReference>
<dbReference type="GO" id="GO:0043856">
    <property type="term" value="F:anti-sigma factor antagonist activity"/>
    <property type="evidence" value="ECO:0007669"/>
    <property type="project" value="InterPro"/>
</dbReference>
<name>A0A7W0CFN0_9ACTN</name>
<dbReference type="PROSITE" id="PS50801">
    <property type="entry name" value="STAS"/>
    <property type="match status" value="1"/>
</dbReference>
<feature type="domain" description="STAS" evidence="3">
    <location>
        <begin position="4"/>
        <end position="114"/>
    </location>
</feature>
<dbReference type="Gene3D" id="3.30.750.24">
    <property type="entry name" value="STAS domain"/>
    <property type="match status" value="1"/>
</dbReference>
<dbReference type="PANTHER" id="PTHR33495:SF2">
    <property type="entry name" value="ANTI-SIGMA FACTOR ANTAGONIST TM_1081-RELATED"/>
    <property type="match status" value="1"/>
</dbReference>
<organism evidence="4 5">
    <name type="scientific">Nonomuraea soli</name>
    <dbReference type="NCBI Taxonomy" id="1032476"/>
    <lineage>
        <taxon>Bacteria</taxon>
        <taxon>Bacillati</taxon>
        <taxon>Actinomycetota</taxon>
        <taxon>Actinomycetes</taxon>
        <taxon>Streptosporangiales</taxon>
        <taxon>Streptosporangiaceae</taxon>
        <taxon>Nonomuraea</taxon>
    </lineage>
</organism>
<comment type="caution">
    <text evidence="4">The sequence shown here is derived from an EMBL/GenBank/DDBJ whole genome shotgun (WGS) entry which is preliminary data.</text>
</comment>
<proteinExistence type="inferred from homology"/>
<evidence type="ECO:0000256" key="1">
    <source>
        <dbReference type="ARBA" id="ARBA00009013"/>
    </source>
</evidence>
<dbReference type="Pfam" id="PF01740">
    <property type="entry name" value="STAS"/>
    <property type="match status" value="1"/>
</dbReference>
<reference evidence="4 5" key="1">
    <citation type="submission" date="2020-07" db="EMBL/GenBank/DDBJ databases">
        <title>Genomic Encyclopedia of Type Strains, Phase IV (KMG-IV): sequencing the most valuable type-strain genomes for metagenomic binning, comparative biology and taxonomic classification.</title>
        <authorList>
            <person name="Goeker M."/>
        </authorList>
    </citation>
    <scope>NUCLEOTIDE SEQUENCE [LARGE SCALE GENOMIC DNA]</scope>
    <source>
        <strain evidence="4 5">DSM 45533</strain>
    </source>
</reference>
<dbReference type="AlphaFoldDB" id="A0A7W0CFN0"/>
<dbReference type="InterPro" id="IPR003658">
    <property type="entry name" value="Anti-sigma_ant"/>
</dbReference>